<dbReference type="OrthoDB" id="1805600at2"/>
<dbReference type="InterPro" id="IPR001119">
    <property type="entry name" value="SLH_dom"/>
</dbReference>
<evidence type="ECO:0000313" key="3">
    <source>
        <dbReference type="Proteomes" id="UP000092573"/>
    </source>
</evidence>
<reference evidence="2 3" key="1">
    <citation type="submission" date="2016-01" db="EMBL/GenBank/DDBJ databases">
        <title>Complete Genome Sequence of Paenibacillus yonginensis DCY84, a novel Plant Growth-Promoting Bacteria with Elicitation of Induced Systemic Resistance.</title>
        <authorList>
            <person name="Kim Y.J."/>
            <person name="Yang D.C."/>
            <person name="Sukweenadhi J."/>
        </authorList>
    </citation>
    <scope>NUCLEOTIDE SEQUENCE [LARGE SCALE GENOMIC DNA]</scope>
    <source>
        <strain evidence="2 3">DCY84</strain>
    </source>
</reference>
<dbReference type="Proteomes" id="UP000092573">
    <property type="component" value="Chromosome"/>
</dbReference>
<keyword evidence="3" id="KW-1185">Reference proteome</keyword>
<dbReference type="PROSITE" id="PS51272">
    <property type="entry name" value="SLH"/>
    <property type="match status" value="3"/>
</dbReference>
<dbReference type="PANTHER" id="PTHR43308:SF5">
    <property type="entry name" value="S-LAYER PROTEIN _ PEPTIDOGLYCAN ENDO-BETA-N-ACETYLGLUCOSAMINIDASE"/>
    <property type="match status" value="1"/>
</dbReference>
<dbReference type="KEGG" id="pyg:AWM70_17320"/>
<gene>
    <name evidence="2" type="ORF">AWM70_17320</name>
</gene>
<feature type="domain" description="SLH" evidence="1">
    <location>
        <begin position="1258"/>
        <end position="1330"/>
    </location>
</feature>
<accession>A0A1B1N3Z5</accession>
<protein>
    <recommendedName>
        <fullName evidence="1">SLH domain-containing protein</fullName>
    </recommendedName>
</protein>
<name>A0A1B1N3Z5_9BACL</name>
<dbReference type="STRING" id="1462996.AWM70_17320"/>
<evidence type="ECO:0000313" key="2">
    <source>
        <dbReference type="EMBL" id="ANS76126.1"/>
    </source>
</evidence>
<evidence type="ECO:0000259" key="1">
    <source>
        <dbReference type="PROSITE" id="PS51272"/>
    </source>
</evidence>
<proteinExistence type="predicted"/>
<dbReference type="InterPro" id="IPR051465">
    <property type="entry name" value="Cell_Envelope_Struct_Comp"/>
</dbReference>
<dbReference type="Pfam" id="PF00395">
    <property type="entry name" value="SLH"/>
    <property type="match status" value="3"/>
</dbReference>
<feature type="domain" description="SLH" evidence="1">
    <location>
        <begin position="1189"/>
        <end position="1252"/>
    </location>
</feature>
<organism evidence="2 3">
    <name type="scientific">Paenibacillus yonginensis</name>
    <dbReference type="NCBI Taxonomy" id="1462996"/>
    <lineage>
        <taxon>Bacteria</taxon>
        <taxon>Bacillati</taxon>
        <taxon>Bacillota</taxon>
        <taxon>Bacilli</taxon>
        <taxon>Bacillales</taxon>
        <taxon>Paenibacillaceae</taxon>
        <taxon>Paenibacillus</taxon>
    </lineage>
</organism>
<dbReference type="EMBL" id="CP014167">
    <property type="protein sequence ID" value="ANS76126.1"/>
    <property type="molecule type" value="Genomic_DNA"/>
</dbReference>
<feature type="domain" description="SLH" evidence="1">
    <location>
        <begin position="1121"/>
        <end position="1184"/>
    </location>
</feature>
<sequence>MYRLKKPFIGLLLLTLILTLIPSGLPRAVQADVISTRYFSPDVLDIRKTVGLSMEYTAVEAQQIKRENVYTTSQPTLTIEGSFTSVTGSSLSVVVQQITPVTNAKGQVSWQPDPSHYSNGAVSVDPSATSGQRFIANNLQLYPGYNQITFSGVQGGLTRSESFYVLFDKVPYLQSLLVAGGGGASTPLNEGTPVVVTEQPIALQGVAQNATKVTVGVNGGTAYDASLDRTSGNFFSSGLPLNPGANELTIIISSDNDSVTFKRTVYLYDSTAPYTGFYVLAGDAKNEPFSLQNNQPKIVKPADLAATGTSLIAQVLIPYDAFTGDFQHNVSIYLNGDYTKDLNANHNIPLLKVNPFDTSGKLLDNPAGTEVRVPGPDGVTPKYRLATFKIDNVPVSTANGGLNNVRVEVQYGSGSTLVNPEARGSFYYLPGQNQINQIYYLPKYDPTKNNGDLTGVSKEPLNGANVNSSDFYIMVESTEDRNPADKLVGQYLPLGTRTVTVTDPVAVTGSSNQIIYKVSGFASGTQKVRLNYDSNTSDYKDVTITFVSKASISISNLQNGQNISINSKSTSDTIIPVSGQYLGFPNISSAQYFVNGISDENLETEYGDEPDTSYELGVPASTSFNLKLKVSNNGPLVYGENNIVFTGVYLDSQGNSTTVKTTLTIYITDTNGSTIEQFHPNVRPDNVAFPTDLATADPTVINQILNYSTEFTYNATADKYTTSQTKYDLVARGGGVSVLNFYRGSERLFTLNFNNTQTTTGTFKMDGVDYTYELAGNEDDFILRVDDLKFDVPGSQFYTLELVNDTGARTTKKVEIERVVEPYRIISPVATSGDQIVVNKNFVHIDIEAAGATRVLIGKDEATPRTDMKDRFIYDYVGLKPDKLNTIKIQIERTGGNLTGSLSVYYTTTVGVNSEYMAEKVSNKYTVFNKGLTLSFPKATVLETIATGTDVTKYYPNNKILFGIADPIDGAVGRKDDYGNTIGRQPTEVSGQPAINIPAVVSQNFSTTAATGNFSLVSPIYWVNGGLADYQDQPVLNGLAPYSVEGTFTLFSKPRKLVPSQRGELTIAYDPNIVDDAGTTITVFRYTDNGIWQNIGGEVDTKAHTVTVPFDEFGYYKVMKLRMGYPDITNHGWARNILNALYAKGIMANLRTDAFGTDDQTTRGEFASLLVKGLNLPINSDTSLTPKSFSDVSPGITTATWSYDYIETAARAGIITGQTDGFFGPDQPITREQAAVMIARALNLKLALNDSKLSATLDKSFVDSGNMDNYAKPAIQAVSKAKIMEGSAVTVPGQKKAQFSFNPKGYMSRAEAGKIAVELLKKSTSMFPKTFN</sequence>
<dbReference type="PANTHER" id="PTHR43308">
    <property type="entry name" value="OUTER MEMBRANE PROTEIN ALPHA-RELATED"/>
    <property type="match status" value="1"/>
</dbReference>